<proteinExistence type="predicted"/>
<dbReference type="EMBL" id="CP041241">
    <property type="protein sequence ID" value="QLL66063.1"/>
    <property type="molecule type" value="Genomic_DNA"/>
</dbReference>
<accession>A0A859QH23</accession>
<keyword evidence="2" id="KW-0614">Plasmid</keyword>
<geneLocation type="plasmid" evidence="3">
    <name>pemeittgr7c</name>
</geneLocation>
<evidence type="ECO:0000313" key="2">
    <source>
        <dbReference type="EMBL" id="QLL66063.1"/>
    </source>
</evidence>
<feature type="region of interest" description="Disordered" evidence="1">
    <location>
        <begin position="1"/>
        <end position="23"/>
    </location>
</feature>
<dbReference type="AlphaFoldDB" id="A0A859QH23"/>
<dbReference type="Proteomes" id="UP000510721">
    <property type="component" value="Plasmid pEmeITTGR7c"/>
</dbReference>
<evidence type="ECO:0000256" key="1">
    <source>
        <dbReference type="SAM" id="MobiDB-lite"/>
    </source>
</evidence>
<dbReference type="KEGG" id="emx:FKV68_32940"/>
<gene>
    <name evidence="2" type="ORF">FKV68_32940</name>
</gene>
<evidence type="ECO:0000313" key="3">
    <source>
        <dbReference type="Proteomes" id="UP000510721"/>
    </source>
</evidence>
<feature type="region of interest" description="Disordered" evidence="1">
    <location>
        <begin position="108"/>
        <end position="129"/>
    </location>
</feature>
<keyword evidence="3" id="KW-1185">Reference proteome</keyword>
<organism evidence="2 3">
    <name type="scientific">Sinorhizobium mexicanum</name>
    <dbReference type="NCBI Taxonomy" id="375549"/>
    <lineage>
        <taxon>Bacteria</taxon>
        <taxon>Pseudomonadati</taxon>
        <taxon>Pseudomonadota</taxon>
        <taxon>Alphaproteobacteria</taxon>
        <taxon>Hyphomicrobiales</taxon>
        <taxon>Rhizobiaceae</taxon>
        <taxon>Sinorhizobium/Ensifer group</taxon>
        <taxon>Sinorhizobium</taxon>
    </lineage>
</organism>
<name>A0A859QH23_9HYPH</name>
<sequence>MTPPSALPGISPTRGEIGQKQGPLADSEIANADVTQFNATCTGALNAPADSRERIGPKIAIDFRKARCADSKTYSVLCAARLPFPLWGRCPAGQRGVLPWQLRGNSVIRGPPTAIPSDHVLRKSRPSSS</sequence>
<reference evidence="2 3" key="1">
    <citation type="submission" date="2019-06" db="EMBL/GenBank/DDBJ databases">
        <title>Complete genome sequence of Ensifer mexicanus ITTG R7 isolated from nodules of Acacia angustissima (Mill.) Kuntze.</title>
        <authorList>
            <person name="Rincon-Rosales R."/>
            <person name="Rogel M.A."/>
            <person name="Guerrero G."/>
            <person name="Rincon-Molina C.I."/>
            <person name="Lopez-Lopez A."/>
            <person name="Martinez-Romero E."/>
        </authorList>
    </citation>
    <scope>NUCLEOTIDE SEQUENCE [LARGE SCALE GENOMIC DNA]</scope>
    <source>
        <strain evidence="2 3">ITTG R7</strain>
        <plasmid evidence="3">pemeittgr7c</plasmid>
    </source>
</reference>
<protein>
    <submittedName>
        <fullName evidence="2">Uncharacterized protein</fullName>
    </submittedName>
</protein>